<dbReference type="InterPro" id="IPR001567">
    <property type="entry name" value="Pept_M3A_M3B_dom"/>
</dbReference>
<evidence type="ECO:0000256" key="2">
    <source>
        <dbReference type="ARBA" id="ARBA00022670"/>
    </source>
</evidence>
<evidence type="ECO:0000256" key="6">
    <source>
        <dbReference type="ARBA" id="ARBA00023049"/>
    </source>
</evidence>
<proteinExistence type="inferred from homology"/>
<dbReference type="Pfam" id="PF01432">
    <property type="entry name" value="Peptidase_M3"/>
    <property type="match status" value="1"/>
</dbReference>
<keyword evidence="3 7" id="KW-0479">Metal-binding</keyword>
<dbReference type="GO" id="GO:0006508">
    <property type="term" value="P:proteolysis"/>
    <property type="evidence" value="ECO:0007669"/>
    <property type="project" value="UniProtKB-KW"/>
</dbReference>
<gene>
    <name evidence="9" type="primary">MIPEP</name>
    <name evidence="9" type="ORF">TSPGSL018_518</name>
</gene>
<evidence type="ECO:0000256" key="5">
    <source>
        <dbReference type="ARBA" id="ARBA00022833"/>
    </source>
</evidence>
<evidence type="ECO:0000259" key="8">
    <source>
        <dbReference type="Pfam" id="PF01432"/>
    </source>
</evidence>
<dbReference type="EMBL" id="GBEZ01000238">
    <property type="protein sequence ID" value="JAC84630.1"/>
    <property type="molecule type" value="Transcribed_RNA"/>
</dbReference>
<dbReference type="PANTHER" id="PTHR11804:SF79">
    <property type="entry name" value="MITOCHONDRIAL INTERMEDIATE PEPTIDASE"/>
    <property type="match status" value="1"/>
</dbReference>
<dbReference type="InterPro" id="IPR024079">
    <property type="entry name" value="MetalloPept_cat_dom_sf"/>
</dbReference>
<dbReference type="GO" id="GO:0006518">
    <property type="term" value="P:peptide metabolic process"/>
    <property type="evidence" value="ECO:0007669"/>
    <property type="project" value="TreeGrafter"/>
</dbReference>
<keyword evidence="6 7" id="KW-0482">Metalloprotease</keyword>
<feature type="domain" description="Peptidase M3A/M3B catalytic" evidence="8">
    <location>
        <begin position="2"/>
        <end position="291"/>
    </location>
</feature>
<feature type="non-terminal residue" evidence="9">
    <location>
        <position position="1"/>
    </location>
</feature>
<evidence type="ECO:0000313" key="9">
    <source>
        <dbReference type="EMBL" id="JAC84630.1"/>
    </source>
</evidence>
<dbReference type="Gene3D" id="1.10.1370.10">
    <property type="entry name" value="Neurolysin, domain 3"/>
    <property type="match status" value="1"/>
</dbReference>
<dbReference type="PANTHER" id="PTHR11804">
    <property type="entry name" value="PROTEASE M3 THIMET OLIGOPEPTIDASE-RELATED"/>
    <property type="match status" value="1"/>
</dbReference>
<sequence>IRGLGLVVRSVLGLQLREERGAEGELWAPGVRKMALLEESGEPIGSVYLDLLERPGKTPQAAHFNIRSGRFPSRESGREPQEPAVALVCSFAQNRGLTLSELETLFHEFGHALHSLLSRTQYQNLAGLRGSLDSVEVPSHLWQMFATDPRVYREIAEGHVGGAAAVREAERSRRLFHAMELQQQVIFSLLDFAVHDSQPYSPGDPNKILADLFSRYYPVRLANETRPEARFGHIVGYGGCYYSYLYARAVASELWAAHFLENPFNRESGEKIRRELLSPGGAVHVGAQFKALVGGNCLRHIDGGAVPSFYALL</sequence>
<evidence type="ECO:0000256" key="3">
    <source>
        <dbReference type="ARBA" id="ARBA00022723"/>
    </source>
</evidence>
<dbReference type="InterPro" id="IPR024077">
    <property type="entry name" value="Neurolysin/TOP_dom2"/>
</dbReference>
<keyword evidence="2 7" id="KW-0645">Protease</keyword>
<evidence type="ECO:0000256" key="4">
    <source>
        <dbReference type="ARBA" id="ARBA00022801"/>
    </source>
</evidence>
<keyword evidence="5 7" id="KW-0862">Zinc</keyword>
<name>A0A061SP71_9CHLO</name>
<keyword evidence="4 7" id="KW-0378">Hydrolase</keyword>
<dbReference type="GO" id="GO:0004222">
    <property type="term" value="F:metalloendopeptidase activity"/>
    <property type="evidence" value="ECO:0007669"/>
    <property type="project" value="InterPro"/>
</dbReference>
<accession>A0A061SP71</accession>
<evidence type="ECO:0000256" key="1">
    <source>
        <dbReference type="ARBA" id="ARBA00006040"/>
    </source>
</evidence>
<dbReference type="GO" id="GO:0046872">
    <property type="term" value="F:metal ion binding"/>
    <property type="evidence" value="ECO:0007669"/>
    <property type="project" value="UniProtKB-UniRule"/>
</dbReference>
<dbReference type="Gene3D" id="3.40.390.10">
    <property type="entry name" value="Collagenase (Catalytic Domain)"/>
    <property type="match status" value="1"/>
</dbReference>
<dbReference type="InterPro" id="IPR045090">
    <property type="entry name" value="Pept_M3A_M3B"/>
</dbReference>
<dbReference type="AlphaFoldDB" id="A0A061SP71"/>
<comment type="cofactor">
    <cofactor evidence="7">
        <name>Zn(2+)</name>
        <dbReference type="ChEBI" id="CHEBI:29105"/>
    </cofactor>
    <text evidence="7">Binds 1 zinc ion.</text>
</comment>
<evidence type="ECO:0000256" key="7">
    <source>
        <dbReference type="RuleBase" id="RU003435"/>
    </source>
</evidence>
<organism evidence="9">
    <name type="scientific">Tetraselmis sp. GSL018</name>
    <dbReference type="NCBI Taxonomy" id="582737"/>
    <lineage>
        <taxon>Eukaryota</taxon>
        <taxon>Viridiplantae</taxon>
        <taxon>Chlorophyta</taxon>
        <taxon>core chlorophytes</taxon>
        <taxon>Chlorodendrophyceae</taxon>
        <taxon>Chlorodendrales</taxon>
        <taxon>Chlorodendraceae</taxon>
        <taxon>Tetraselmis</taxon>
    </lineage>
</organism>
<comment type="similarity">
    <text evidence="1 7">Belongs to the peptidase M3 family.</text>
</comment>
<dbReference type="SUPFAM" id="SSF55486">
    <property type="entry name" value="Metalloproteases ('zincins'), catalytic domain"/>
    <property type="match status" value="1"/>
</dbReference>
<protein>
    <submittedName>
        <fullName evidence="9">Mitochondrial intermediate peptidase</fullName>
    </submittedName>
</protein>
<reference evidence="9" key="1">
    <citation type="submission" date="2014-05" db="EMBL/GenBank/DDBJ databases">
        <title>The transcriptome of the halophilic microalga Tetraselmis sp. GSL018 isolated from the Great Salt Lake, Utah.</title>
        <authorList>
            <person name="Jinkerson R.E."/>
            <person name="D'Adamo S."/>
            <person name="Posewitz M.C."/>
        </authorList>
    </citation>
    <scope>NUCLEOTIDE SEQUENCE</scope>
    <source>
        <strain evidence="9">GSL018</strain>
    </source>
</reference>